<dbReference type="PANTHER" id="PTHR24422:SF10">
    <property type="entry name" value="CHEMOTAXIS PROTEIN METHYLTRANSFERASE 2"/>
    <property type="match status" value="1"/>
</dbReference>
<dbReference type="SUPFAM" id="SSF55785">
    <property type="entry name" value="PYP-like sensor domain (PAS domain)"/>
    <property type="match status" value="2"/>
</dbReference>
<dbReference type="AlphaFoldDB" id="A0A856MQQ0"/>
<accession>A0A856MQQ0</accession>
<dbReference type="InterPro" id="IPR013767">
    <property type="entry name" value="PAS_fold"/>
</dbReference>
<dbReference type="InterPro" id="IPR035965">
    <property type="entry name" value="PAS-like_dom_sf"/>
</dbReference>
<dbReference type="Gene3D" id="3.40.50.150">
    <property type="entry name" value="Vaccinia Virus protein VP39"/>
    <property type="match status" value="1"/>
</dbReference>
<dbReference type="SUPFAM" id="SSF47757">
    <property type="entry name" value="Chemotaxis receptor methyltransferase CheR, N-terminal domain"/>
    <property type="match status" value="1"/>
</dbReference>
<evidence type="ECO:0000259" key="7">
    <source>
        <dbReference type="PROSITE" id="PS50112"/>
    </source>
</evidence>
<feature type="domain" description="PAS" evidence="7">
    <location>
        <begin position="501"/>
        <end position="549"/>
    </location>
</feature>
<keyword evidence="10" id="KW-1185">Reference proteome</keyword>
<evidence type="ECO:0000313" key="9">
    <source>
        <dbReference type="EMBL" id="QDL11757.1"/>
    </source>
</evidence>
<dbReference type="PANTHER" id="PTHR24422">
    <property type="entry name" value="CHEMOTAXIS PROTEIN METHYLTRANSFERASE"/>
    <property type="match status" value="1"/>
</dbReference>
<keyword evidence="3" id="KW-0489">Methyltransferase</keyword>
<dbReference type="InterPro" id="IPR000780">
    <property type="entry name" value="CheR_MeTrfase"/>
</dbReference>
<dbReference type="PROSITE" id="PS50123">
    <property type="entry name" value="CHER"/>
    <property type="match status" value="1"/>
</dbReference>
<dbReference type="InterPro" id="IPR022641">
    <property type="entry name" value="CheR_N"/>
</dbReference>
<protein>
    <recommendedName>
        <fullName evidence="2">protein-glutamate O-methyltransferase</fullName>
        <ecNumber evidence="2">2.1.1.80</ecNumber>
    </recommendedName>
</protein>
<keyword evidence="4" id="KW-0808">Transferase</keyword>
<evidence type="ECO:0000256" key="5">
    <source>
        <dbReference type="ARBA" id="ARBA00022691"/>
    </source>
</evidence>
<comment type="catalytic activity">
    <reaction evidence="1">
        <text>L-glutamyl-[protein] + S-adenosyl-L-methionine = [protein]-L-glutamate 5-O-methyl ester + S-adenosyl-L-homocysteine</text>
        <dbReference type="Rhea" id="RHEA:24452"/>
        <dbReference type="Rhea" id="RHEA-COMP:10208"/>
        <dbReference type="Rhea" id="RHEA-COMP:10311"/>
        <dbReference type="ChEBI" id="CHEBI:29973"/>
        <dbReference type="ChEBI" id="CHEBI:57856"/>
        <dbReference type="ChEBI" id="CHEBI:59789"/>
        <dbReference type="ChEBI" id="CHEBI:82795"/>
        <dbReference type="EC" id="2.1.1.80"/>
    </reaction>
</comment>
<dbReference type="InterPro" id="IPR022642">
    <property type="entry name" value="CheR_C"/>
</dbReference>
<name>A0A856MQQ0_9CYAN</name>
<dbReference type="InterPro" id="IPR000014">
    <property type="entry name" value="PAS"/>
</dbReference>
<dbReference type="EC" id="2.1.1.80" evidence="2"/>
<dbReference type="Pfam" id="PF00989">
    <property type="entry name" value="PAS"/>
    <property type="match status" value="1"/>
</dbReference>
<evidence type="ECO:0000256" key="6">
    <source>
        <dbReference type="SAM" id="Coils"/>
    </source>
</evidence>
<dbReference type="RefSeq" id="WP_171977939.1">
    <property type="nucleotide sequence ID" value="NZ_CAWOXK010000001.1"/>
</dbReference>
<dbReference type="SMART" id="SM00138">
    <property type="entry name" value="MeTrc"/>
    <property type="match status" value="1"/>
</dbReference>
<evidence type="ECO:0000256" key="2">
    <source>
        <dbReference type="ARBA" id="ARBA00012534"/>
    </source>
</evidence>
<dbReference type="CDD" id="cd02440">
    <property type="entry name" value="AdoMet_MTases"/>
    <property type="match status" value="1"/>
</dbReference>
<keyword evidence="5" id="KW-0949">S-adenosyl-L-methionine</keyword>
<gene>
    <name evidence="9" type="ORF">DP114_31140</name>
</gene>
<proteinExistence type="predicted"/>
<dbReference type="SMART" id="SM00091">
    <property type="entry name" value="PAS"/>
    <property type="match status" value="2"/>
</dbReference>
<dbReference type="KEGG" id="bsen:DP114_31140"/>
<dbReference type="PRINTS" id="PR00996">
    <property type="entry name" value="CHERMTFRASE"/>
</dbReference>
<dbReference type="GO" id="GO:0032259">
    <property type="term" value="P:methylation"/>
    <property type="evidence" value="ECO:0007669"/>
    <property type="project" value="UniProtKB-KW"/>
</dbReference>
<dbReference type="NCBIfam" id="TIGR00229">
    <property type="entry name" value="sensory_box"/>
    <property type="match status" value="1"/>
</dbReference>
<evidence type="ECO:0000313" key="10">
    <source>
        <dbReference type="Proteomes" id="UP000503129"/>
    </source>
</evidence>
<dbReference type="InterPro" id="IPR050903">
    <property type="entry name" value="Bact_Chemotaxis_MeTrfase"/>
</dbReference>
<keyword evidence="6" id="KW-0175">Coiled coil</keyword>
<organism evidence="9 10">
    <name type="scientific">Brasilonema sennae CENA114</name>
    <dbReference type="NCBI Taxonomy" id="415709"/>
    <lineage>
        <taxon>Bacteria</taxon>
        <taxon>Bacillati</taxon>
        <taxon>Cyanobacteriota</taxon>
        <taxon>Cyanophyceae</taxon>
        <taxon>Nostocales</taxon>
        <taxon>Scytonemataceae</taxon>
        <taxon>Brasilonema</taxon>
        <taxon>Bromeliae group (in: Brasilonema)</taxon>
    </lineage>
</organism>
<evidence type="ECO:0000256" key="1">
    <source>
        <dbReference type="ARBA" id="ARBA00001541"/>
    </source>
</evidence>
<dbReference type="Pfam" id="PF03705">
    <property type="entry name" value="CheR_N"/>
    <property type="match status" value="1"/>
</dbReference>
<dbReference type="InterPro" id="IPR036804">
    <property type="entry name" value="CheR_N_sf"/>
</dbReference>
<dbReference type="Gene3D" id="3.30.450.20">
    <property type="entry name" value="PAS domain"/>
    <property type="match status" value="2"/>
</dbReference>
<evidence type="ECO:0000259" key="8">
    <source>
        <dbReference type="PROSITE" id="PS50123"/>
    </source>
</evidence>
<dbReference type="Gene3D" id="1.10.155.10">
    <property type="entry name" value="Chemotaxis receptor methyltransferase CheR, N-terminal domain"/>
    <property type="match status" value="1"/>
</dbReference>
<feature type="coiled-coil region" evidence="6">
    <location>
        <begin position="414"/>
        <end position="501"/>
    </location>
</feature>
<dbReference type="EMBL" id="CP030118">
    <property type="protein sequence ID" value="QDL11757.1"/>
    <property type="molecule type" value="Genomic_DNA"/>
</dbReference>
<dbReference type="Pfam" id="PF13596">
    <property type="entry name" value="PAS_10"/>
    <property type="match status" value="1"/>
</dbReference>
<dbReference type="SUPFAM" id="SSF53335">
    <property type="entry name" value="S-adenosyl-L-methionine-dependent methyltransferases"/>
    <property type="match status" value="1"/>
</dbReference>
<feature type="domain" description="CheR-type methyltransferase" evidence="8">
    <location>
        <begin position="1"/>
        <end position="251"/>
    </location>
</feature>
<dbReference type="Proteomes" id="UP000503129">
    <property type="component" value="Chromosome"/>
</dbReference>
<dbReference type="PROSITE" id="PS50112">
    <property type="entry name" value="PAS"/>
    <property type="match status" value="1"/>
</dbReference>
<dbReference type="GO" id="GO:0006355">
    <property type="term" value="P:regulation of DNA-templated transcription"/>
    <property type="evidence" value="ECO:0007669"/>
    <property type="project" value="InterPro"/>
</dbReference>
<dbReference type="CDD" id="cd00130">
    <property type="entry name" value="PAS"/>
    <property type="match status" value="2"/>
</dbReference>
<evidence type="ECO:0000256" key="4">
    <source>
        <dbReference type="ARBA" id="ARBA00022679"/>
    </source>
</evidence>
<sequence>MSNQETNPELEDLLEYIKRNRGFDFSGYKRTSLSRRIQRRMQTISIENYTDYLDYLEVHPDEFIELFNTILINVTAFFREGQAWEYVASEIIPAILANKHLNKPIRVWSAGCASGEETYSIAILLAEALGMEQYTTRVKVFATDVDVEALNMARQASYNPKDIESVPANLQQKYFERVNGRYIVQKELRRGVIFGRHDLVQDAPISKIDLLVCRNTLMYFNTETQAKILDRFHFALNDNGFLFLGKAEMLFTRNHSFTPIDLRRRVFTKVPNGNLRDMLLSMANSSRQQAVPEIVDQIRLHEAAFEIDPVAQLVVDLNSIVILANAETRNLFNLNPRDLGRPLQDLELSYRPVELRSRIDHVRSTRRPIILKDIEWSTTDREMKSLDVQIMPLMDDNTDEILGTKIVFIDVTRFKNLQQELVNANQELETAYEELQSTNEELETTNEELQSTVEELETTNEELQSTNEELETMNEELQSTNEELQTINEELRQRSQELNRVNGFLESILTSLRVGVVVLSPDLHVLIWNRKAEDLWGLRFDEVFSKHFMSLDINLPLEPLRQPIRAIISGDSEHYEVLLDAINRRGRAIQCQVICNPLLGNASDIQGLIILMEERPQVE</sequence>
<reference evidence="9 10" key="1">
    <citation type="submission" date="2018-06" db="EMBL/GenBank/DDBJ databases">
        <title>Comparative genomics of Brasilonema spp. strains.</title>
        <authorList>
            <person name="Alvarenga D.O."/>
            <person name="Fiore M.F."/>
            <person name="Varani A.M."/>
        </authorList>
    </citation>
    <scope>NUCLEOTIDE SEQUENCE [LARGE SCALE GENOMIC DNA]</scope>
    <source>
        <strain evidence="9 10">CENA114</strain>
    </source>
</reference>
<dbReference type="GO" id="GO:0008983">
    <property type="term" value="F:protein-glutamate O-methyltransferase activity"/>
    <property type="evidence" value="ECO:0007669"/>
    <property type="project" value="UniProtKB-EC"/>
</dbReference>
<evidence type="ECO:0000256" key="3">
    <source>
        <dbReference type="ARBA" id="ARBA00022603"/>
    </source>
</evidence>
<dbReference type="Pfam" id="PF01739">
    <property type="entry name" value="CheR"/>
    <property type="match status" value="1"/>
</dbReference>
<dbReference type="InterPro" id="IPR029063">
    <property type="entry name" value="SAM-dependent_MTases_sf"/>
</dbReference>
<dbReference type="Gene3D" id="1.10.287.620">
    <property type="entry name" value="Helix Hairpins"/>
    <property type="match status" value="1"/>
</dbReference>